<dbReference type="EMBL" id="CM023481">
    <property type="protein sequence ID" value="KAH6946844.1"/>
    <property type="molecule type" value="Genomic_DNA"/>
</dbReference>
<name>A0ACB7TL22_HYAAI</name>
<dbReference type="Proteomes" id="UP000821845">
    <property type="component" value="Chromosome 1"/>
</dbReference>
<accession>A0ACB7TL22</accession>
<evidence type="ECO:0000313" key="1">
    <source>
        <dbReference type="EMBL" id="KAH6946844.1"/>
    </source>
</evidence>
<gene>
    <name evidence="1" type="ORF">HPB50_015625</name>
</gene>
<organism evidence="1 2">
    <name type="scientific">Hyalomma asiaticum</name>
    <name type="common">Tick</name>
    <dbReference type="NCBI Taxonomy" id="266040"/>
    <lineage>
        <taxon>Eukaryota</taxon>
        <taxon>Metazoa</taxon>
        <taxon>Ecdysozoa</taxon>
        <taxon>Arthropoda</taxon>
        <taxon>Chelicerata</taxon>
        <taxon>Arachnida</taxon>
        <taxon>Acari</taxon>
        <taxon>Parasitiformes</taxon>
        <taxon>Ixodida</taxon>
        <taxon>Ixodoidea</taxon>
        <taxon>Ixodidae</taxon>
        <taxon>Hyalomminae</taxon>
        <taxon>Hyalomma</taxon>
    </lineage>
</organism>
<evidence type="ECO:0000313" key="2">
    <source>
        <dbReference type="Proteomes" id="UP000821845"/>
    </source>
</evidence>
<reference evidence="1" key="1">
    <citation type="submission" date="2020-05" db="EMBL/GenBank/DDBJ databases">
        <title>Large-scale comparative analyses of tick genomes elucidate their genetic diversity and vector capacities.</title>
        <authorList>
            <person name="Jia N."/>
            <person name="Wang J."/>
            <person name="Shi W."/>
            <person name="Du L."/>
            <person name="Sun Y."/>
            <person name="Zhan W."/>
            <person name="Jiang J."/>
            <person name="Wang Q."/>
            <person name="Zhang B."/>
            <person name="Ji P."/>
            <person name="Sakyi L.B."/>
            <person name="Cui X."/>
            <person name="Yuan T."/>
            <person name="Jiang B."/>
            <person name="Yang W."/>
            <person name="Lam T.T.-Y."/>
            <person name="Chang Q."/>
            <person name="Ding S."/>
            <person name="Wang X."/>
            <person name="Zhu J."/>
            <person name="Ruan X."/>
            <person name="Zhao L."/>
            <person name="Wei J."/>
            <person name="Que T."/>
            <person name="Du C."/>
            <person name="Cheng J."/>
            <person name="Dai P."/>
            <person name="Han X."/>
            <person name="Huang E."/>
            <person name="Gao Y."/>
            <person name="Liu J."/>
            <person name="Shao H."/>
            <person name="Ye R."/>
            <person name="Li L."/>
            <person name="Wei W."/>
            <person name="Wang X."/>
            <person name="Wang C."/>
            <person name="Yang T."/>
            <person name="Huo Q."/>
            <person name="Li W."/>
            <person name="Guo W."/>
            <person name="Chen H."/>
            <person name="Zhou L."/>
            <person name="Ni X."/>
            <person name="Tian J."/>
            <person name="Zhou Y."/>
            <person name="Sheng Y."/>
            <person name="Liu T."/>
            <person name="Pan Y."/>
            <person name="Xia L."/>
            <person name="Li J."/>
            <person name="Zhao F."/>
            <person name="Cao W."/>
        </authorList>
    </citation>
    <scope>NUCLEOTIDE SEQUENCE</scope>
    <source>
        <strain evidence="1">Hyas-2018</strain>
    </source>
</reference>
<keyword evidence="2" id="KW-1185">Reference proteome</keyword>
<sequence length="251" mass="27806">MPVGGHTPKTYLLASSSSAVTITIDFAGVRLTGEPNYGTSHSRTYEEEAEEEEQRALKTRLRIGSTKVPFAEGRLPAAFVNYVADTEGDGTQAEPAVEDSAEQTDSYTSRRCHAQAATSTLLAALPTLPTLQRPARYNGPAQRPTHATPRIEAKQEMQQEDYDRLRPLSYTRPPASSSCASASTLPTPWSTIWSREAGATPTVPKRTRRSHREENDVWNAYTRTRPLPRREQQPMVPGELRAGWWTIIAKA</sequence>
<proteinExistence type="predicted"/>
<protein>
    <submittedName>
        <fullName evidence="1">Uncharacterized protein</fullName>
    </submittedName>
</protein>
<comment type="caution">
    <text evidence="1">The sequence shown here is derived from an EMBL/GenBank/DDBJ whole genome shotgun (WGS) entry which is preliminary data.</text>
</comment>